<name>A0A5D0GL27_9FLAO</name>
<evidence type="ECO:0000256" key="2">
    <source>
        <dbReference type="SAM" id="Phobius"/>
    </source>
</evidence>
<dbReference type="Proteomes" id="UP000324550">
    <property type="component" value="Unassembled WGS sequence"/>
</dbReference>
<protein>
    <submittedName>
        <fullName evidence="5">T9SS type A sorting domain-containing protein</fullName>
    </submittedName>
</protein>
<feature type="transmembrane region" description="Helical" evidence="2">
    <location>
        <begin position="12"/>
        <end position="34"/>
    </location>
</feature>
<accession>A0A5D0GL27</accession>
<keyword evidence="1" id="KW-0732">Signal</keyword>
<dbReference type="Gene3D" id="2.60.120.260">
    <property type="entry name" value="Galactose-binding domain-like"/>
    <property type="match status" value="1"/>
</dbReference>
<comment type="caution">
    <text evidence="5">The sequence shown here is derived from an EMBL/GenBank/DDBJ whole genome shotgun (WGS) entry which is preliminary data.</text>
</comment>
<evidence type="ECO:0000313" key="5">
    <source>
        <dbReference type="EMBL" id="TYA59708.1"/>
    </source>
</evidence>
<organism evidence="5 6">
    <name type="scientific">Formosa maritima</name>
    <dbReference type="NCBI Taxonomy" id="2592046"/>
    <lineage>
        <taxon>Bacteria</taxon>
        <taxon>Pseudomonadati</taxon>
        <taxon>Bacteroidota</taxon>
        <taxon>Flavobacteriia</taxon>
        <taxon>Flavobacteriales</taxon>
        <taxon>Flavobacteriaceae</taxon>
        <taxon>Formosa</taxon>
    </lineage>
</organism>
<dbReference type="EMBL" id="VSFC01000005">
    <property type="protein sequence ID" value="TYA59708.1"/>
    <property type="molecule type" value="Genomic_DNA"/>
</dbReference>
<evidence type="ECO:0000313" key="6">
    <source>
        <dbReference type="Proteomes" id="UP000324550"/>
    </source>
</evidence>
<dbReference type="InterPro" id="IPR045474">
    <property type="entry name" value="GEVED"/>
</dbReference>
<dbReference type="NCBIfam" id="NF033708">
    <property type="entry name" value="T9SS_Cterm_ChiA"/>
    <property type="match status" value="1"/>
</dbReference>
<sequence>MKKYCVFSASKLISSLYIKSLYVLIFLFTTSIGYGQTTIFSEDFETATGAENIAAPYLGWQIGQFTTNPSTNNNYWWMFDNTRCNVINGTHSMAVSNNTPATTGMLPRYDEYRVASTLVYYTTAIDATNYTNLTMDFNWYGEGEAGNDYASVMYSFDGTNWAGIPGNYNGQTTVQSVTNIDLSFLDGQTFFIGYRWVNDRENPNSNNVGASSFVVDDIFVKGIALTPCTTPNQPTGLNLTQSGDTVSGTFTASVPDPDNYLVVISTMNTAPTLTNGAIYPIGSNIGAGYTVVDNDSDTTFTAAGLSPSTTYYIYIFSFDNGCLGGPQYNSVTPLTGNILTSSSAYCTPNTNNSTATKYINDVQFIGTLNDVSNLGNGYFQTNTTTCLTPNNTSTGYQNWTCRPKSRQAQGEGVNIYVGSSTGRGLWKAWVDWNKDGDFTDAGEQIYDTNGIATTTTTFGFVIPSAQAIGDYRIRIRFYSAIGYYNGQGNACDGNYEYLSDPLNHFDSCTTFTGFTGNMNYGCGLRSVTWYEYGEAEDYLFTVVPNCVSKITSITDGETCGPGPVTLTATGTGGPNLTYKWYNSETGGSLIATTTTGSYSPIISDTTTYWVTVDNGSCESLVRTKVIATLNPITDVTITSIATICGENDIVEISATGDTEIAYLIDEDFETGGLGSFSQNNIEINGAPYDGISQWQTRTSTYVPSENVWFPAISSGFGANIFAMSNADSGIIHTENELVSPIVNTSTFTNLTLELDMYFSRYFVSINTPEYVNIEVSTDGGATWPNIISNITDDIGYGTNFTHLSYNLDAYIGQTNLRIRIYYYSAWGDGVAVDNIKLFGERPLTPSFTWSGGVNAFTDPAATIPYIDGTATLGTLYIKPTLAQLEEPEFTFTANATLSNGCTISKDITLQNKTKVWIGDRNGSQDWDDNNNWAPNGIPTADNCVIIPSPVKIPNPGIPTPPLPGYKAFAKNLTIKPAGDLELLSEQNLIVTDWIHIDGTMDLNDSANLIQITDGAPNTGNGNMTMKRTVNLLSPYDYIYWSSPTNEDFNVTNVSPNSTYIYYWRPTIAGNGAGNYGNWQATTEIMQNGKGYIIRNVTGTPTPLTPEFVGIPNNAIITRSITRGNYTGVDYPGAGNTMATALDDNWNLVGNPYPSAISASKFIAQNASLITTDNTDPTITGTIYLWNHLNMPSDLVSDPFYGNFVYNYNPNNYIAFNNTGSNPIGFNGNIASGQAFFVLMDDSAPQVGSNVTFNNNMRFDDTNPTNPTPYGNNEFFKTMQNPKSEASRNNLEKHRIWLDLIAPNNMANSILIGYIENATNEVDRLYDGFELSETSSRFYSLIENNKMAIQGRSLPFNTDDTVSLGLVIPQSGNYTIAINTIDGLFETESQDIYLEDLYNGIIHDLRINPYSFNSETGTFDDRFILRYTNNTLTIEEFETHAGISILAPNNSYIKVTTSLEPINSVTVYDVLGKVLYKNHNINESELMINNLSNSIGVLFVKAILTNGQQKTQKVILK</sequence>
<feature type="domain" description="GEVED" evidence="4">
    <location>
        <begin position="426"/>
        <end position="496"/>
    </location>
</feature>
<dbReference type="InterPro" id="IPR044023">
    <property type="entry name" value="Ig_7"/>
</dbReference>
<dbReference type="InterPro" id="IPR026444">
    <property type="entry name" value="Secre_tail"/>
</dbReference>
<keyword evidence="2" id="KW-0472">Membrane</keyword>
<dbReference type="RefSeq" id="WP_148452430.1">
    <property type="nucleotide sequence ID" value="NZ_VSFC01000005.1"/>
</dbReference>
<evidence type="ECO:0000256" key="1">
    <source>
        <dbReference type="ARBA" id="ARBA00022729"/>
    </source>
</evidence>
<evidence type="ECO:0000259" key="3">
    <source>
        <dbReference type="Pfam" id="PF19081"/>
    </source>
</evidence>
<keyword evidence="6" id="KW-1185">Reference proteome</keyword>
<dbReference type="InterPro" id="IPR013783">
    <property type="entry name" value="Ig-like_fold"/>
</dbReference>
<keyword evidence="2" id="KW-1133">Transmembrane helix</keyword>
<keyword evidence="2" id="KW-0812">Transmembrane</keyword>
<gene>
    <name evidence="5" type="ORF">FVF61_01245</name>
</gene>
<dbReference type="NCBIfam" id="TIGR04183">
    <property type="entry name" value="Por_Secre_tail"/>
    <property type="match status" value="1"/>
</dbReference>
<dbReference type="Gene3D" id="2.60.40.10">
    <property type="entry name" value="Immunoglobulins"/>
    <property type="match status" value="1"/>
</dbReference>
<proteinExistence type="predicted"/>
<dbReference type="Pfam" id="PF20009">
    <property type="entry name" value="GEVED"/>
    <property type="match status" value="1"/>
</dbReference>
<evidence type="ECO:0000259" key="4">
    <source>
        <dbReference type="Pfam" id="PF20009"/>
    </source>
</evidence>
<feature type="domain" description="Ig-like" evidence="3">
    <location>
        <begin position="554"/>
        <end position="631"/>
    </location>
</feature>
<reference evidence="5 6" key="1">
    <citation type="submission" date="2019-08" db="EMBL/GenBank/DDBJ databases">
        <title>Formosa sediminis sp. nov., isolated from marine sediment.</title>
        <authorList>
            <person name="Cao W.R."/>
        </authorList>
    </citation>
    <scope>NUCLEOTIDE SEQUENCE [LARGE SCALE GENOMIC DNA]</scope>
    <source>
        <strain evidence="5 6">1494</strain>
    </source>
</reference>
<dbReference type="Pfam" id="PF19081">
    <property type="entry name" value="Ig_7"/>
    <property type="match status" value="1"/>
</dbReference>
<dbReference type="OrthoDB" id="1652165at2"/>